<reference evidence="1 2" key="1">
    <citation type="submission" date="2016-01" db="EMBL/GenBank/DDBJ databases">
        <title>Highly variable Streptococcus oralis 1 are common among viridans streptococci isolated from primates.</title>
        <authorList>
            <person name="Denapaite D."/>
            <person name="Rieger M."/>
            <person name="Koendgen S."/>
            <person name="Brueckner R."/>
            <person name="Ochigava I."/>
            <person name="Kappeler P."/>
            <person name="Maetz-Rensing K."/>
            <person name="Leendertz F."/>
        </authorList>
    </citation>
    <scope>NUCLEOTIDE SEQUENCE [LARGE SCALE GENOMIC DNA]</scope>
    <source>
        <strain evidence="1 2">M3-1</strain>
    </source>
</reference>
<organism evidence="1 2">
    <name type="scientific">Streptococcus mitis</name>
    <dbReference type="NCBI Taxonomy" id="28037"/>
    <lineage>
        <taxon>Bacteria</taxon>
        <taxon>Bacillati</taxon>
        <taxon>Bacillota</taxon>
        <taxon>Bacilli</taxon>
        <taxon>Lactobacillales</taxon>
        <taxon>Streptococcaceae</taxon>
        <taxon>Streptococcus</taxon>
        <taxon>Streptococcus mitis group</taxon>
    </lineage>
</organism>
<name>A0A150NTA9_STRMT</name>
<dbReference type="AlphaFoldDB" id="A0A150NTA9"/>
<protein>
    <submittedName>
        <fullName evidence="1">Uncharacterized protein</fullName>
    </submittedName>
</protein>
<dbReference type="EMBL" id="LROU01000070">
    <property type="protein sequence ID" value="KYF36683.1"/>
    <property type="molecule type" value="Genomic_DNA"/>
</dbReference>
<accession>A0A150NTA9</accession>
<proteinExistence type="predicted"/>
<sequence length="71" mass="8271">MFNSLSPTVAVDLELPFFEGEFFSCPVYVVIKPRVWMILLWFFGKTVGMLLKVKSWVSLVTPMKWDALREV</sequence>
<evidence type="ECO:0000313" key="1">
    <source>
        <dbReference type="EMBL" id="KYF36683.1"/>
    </source>
</evidence>
<evidence type="ECO:0000313" key="2">
    <source>
        <dbReference type="Proteomes" id="UP000075442"/>
    </source>
</evidence>
<dbReference type="Proteomes" id="UP000075442">
    <property type="component" value="Unassembled WGS sequence"/>
</dbReference>
<comment type="caution">
    <text evidence="1">The sequence shown here is derived from an EMBL/GenBank/DDBJ whole genome shotgun (WGS) entry which is preliminary data.</text>
</comment>
<gene>
    <name evidence="1" type="ORF">SMIM3I_02238</name>
</gene>